<reference evidence="4" key="1">
    <citation type="journal article" date="2010" name="Mol. Biosyst.">
        <title>Complete genome sequence and comparative analysis of Shewanella violacea, a psychrophilic and piezophilic bacterium from deep sea floor sediments.</title>
        <authorList>
            <person name="Aono E."/>
            <person name="Baba T."/>
            <person name="Ara T."/>
            <person name="Nishi T."/>
            <person name="Nakamichi T."/>
            <person name="Inamoto E."/>
            <person name="Toyonaga H."/>
            <person name="Hasegawa M."/>
            <person name="Takai Y."/>
            <person name="Okumura Y."/>
            <person name="Baba M."/>
            <person name="Tomita M."/>
            <person name="Kato C."/>
            <person name="Oshima T."/>
            <person name="Nakasone K."/>
            <person name="Mori H."/>
        </authorList>
    </citation>
    <scope>NUCLEOTIDE SEQUENCE [LARGE SCALE GENOMIC DNA]</scope>
    <source>
        <strain evidence="4">JCM 10179 / CIP 106290 / LMG 19151 / DSS12</strain>
    </source>
</reference>
<evidence type="ECO:0000313" key="4">
    <source>
        <dbReference type="Proteomes" id="UP000002350"/>
    </source>
</evidence>
<dbReference type="PROSITE" id="PS51257">
    <property type="entry name" value="PROKAR_LIPOPROTEIN"/>
    <property type="match status" value="1"/>
</dbReference>
<proteinExistence type="predicted"/>
<dbReference type="AlphaFoldDB" id="D4ZBP7"/>
<dbReference type="OrthoDB" id="9786188at2"/>
<dbReference type="SUPFAM" id="SSF52266">
    <property type="entry name" value="SGNH hydrolase"/>
    <property type="match status" value="1"/>
</dbReference>
<dbReference type="InterPro" id="IPR013830">
    <property type="entry name" value="SGNH_hydro"/>
</dbReference>
<accession>D4ZBP7</accession>
<protein>
    <submittedName>
        <fullName evidence="3">Acyl-CoA thioesterase I, putative</fullName>
    </submittedName>
</protein>
<dbReference type="InterPro" id="IPR051532">
    <property type="entry name" value="Ester_Hydrolysis_Enzymes"/>
</dbReference>
<evidence type="ECO:0000256" key="1">
    <source>
        <dbReference type="SAM" id="SignalP"/>
    </source>
</evidence>
<name>D4ZBP7_SHEVD</name>
<dbReference type="GO" id="GO:0004622">
    <property type="term" value="F:phosphatidylcholine lysophospholipase activity"/>
    <property type="evidence" value="ECO:0007669"/>
    <property type="project" value="TreeGrafter"/>
</dbReference>
<organism evidence="3 4">
    <name type="scientific">Shewanella violacea (strain JCM 10179 / CIP 106290 / LMG 19151 / DSS12)</name>
    <dbReference type="NCBI Taxonomy" id="637905"/>
    <lineage>
        <taxon>Bacteria</taxon>
        <taxon>Pseudomonadati</taxon>
        <taxon>Pseudomonadota</taxon>
        <taxon>Gammaproteobacteria</taxon>
        <taxon>Alteromonadales</taxon>
        <taxon>Shewanellaceae</taxon>
        <taxon>Shewanella</taxon>
    </lineage>
</organism>
<evidence type="ECO:0000259" key="2">
    <source>
        <dbReference type="Pfam" id="PF13472"/>
    </source>
</evidence>
<dbReference type="Gene3D" id="3.40.50.1110">
    <property type="entry name" value="SGNH hydrolase"/>
    <property type="match status" value="1"/>
</dbReference>
<dbReference type="Proteomes" id="UP000002350">
    <property type="component" value="Chromosome"/>
</dbReference>
<sequence>MVKLMIIRLLMLGLCVLLASCSGDKLAPLTASAEILAFGDSLTYGKGATEGGDYPAVLAELTGLKVINAGVSGETTSQGLIRLSDLLDRETPELIILLEGGNDFLRNHDIAKTKTNLAQMIELAQAKSIPLVLIAVPKKSIFLSSAGLYSELAETYGVMLIEEALTDLLKSPSMKSDSIHLNNSGYRALAEAIYQRLGDAGAV</sequence>
<dbReference type="HOGENOM" id="CLU_051180_1_2_6"/>
<feature type="signal peptide" evidence="1">
    <location>
        <begin position="1"/>
        <end position="19"/>
    </location>
</feature>
<keyword evidence="1" id="KW-0732">Signal</keyword>
<dbReference type="EMBL" id="AP011177">
    <property type="protein sequence ID" value="BAJ03442.1"/>
    <property type="molecule type" value="Genomic_DNA"/>
</dbReference>
<feature type="domain" description="SGNH hydrolase-type esterase" evidence="2">
    <location>
        <begin position="37"/>
        <end position="188"/>
    </location>
</feature>
<dbReference type="PANTHER" id="PTHR30383">
    <property type="entry name" value="THIOESTERASE 1/PROTEASE 1/LYSOPHOSPHOLIPASE L1"/>
    <property type="match status" value="1"/>
</dbReference>
<feature type="chain" id="PRO_5003067583" evidence="1">
    <location>
        <begin position="20"/>
        <end position="203"/>
    </location>
</feature>
<dbReference type="STRING" id="637905.SVI_3471"/>
<keyword evidence="4" id="KW-1185">Reference proteome</keyword>
<gene>
    <name evidence="3" type="ordered locus">SVI_3471</name>
</gene>
<dbReference type="eggNOG" id="COG2755">
    <property type="taxonomic scope" value="Bacteria"/>
</dbReference>
<dbReference type="Pfam" id="PF13472">
    <property type="entry name" value="Lipase_GDSL_2"/>
    <property type="match status" value="1"/>
</dbReference>
<dbReference type="PANTHER" id="PTHR30383:SF24">
    <property type="entry name" value="THIOESTERASE 1_PROTEASE 1_LYSOPHOSPHOLIPASE L1"/>
    <property type="match status" value="1"/>
</dbReference>
<dbReference type="InterPro" id="IPR036514">
    <property type="entry name" value="SGNH_hydro_sf"/>
</dbReference>
<dbReference type="KEGG" id="svo:SVI_3471"/>
<evidence type="ECO:0000313" key="3">
    <source>
        <dbReference type="EMBL" id="BAJ03442.1"/>
    </source>
</evidence>